<keyword evidence="1" id="KW-0472">Membrane</keyword>
<protein>
    <submittedName>
        <fullName evidence="3">Ferrous iron transporter B</fullName>
    </submittedName>
</protein>
<organism evidence="3 4">
    <name type="scientific">bacterium (Candidatus Ratteibacteria) CG15_BIG_FIL_POST_REV_8_21_14_020_41_12</name>
    <dbReference type="NCBI Taxonomy" id="2014291"/>
    <lineage>
        <taxon>Bacteria</taxon>
        <taxon>Candidatus Ratteibacteria</taxon>
    </lineage>
</organism>
<feature type="transmembrane region" description="Helical" evidence="1">
    <location>
        <begin position="439"/>
        <end position="460"/>
    </location>
</feature>
<proteinExistence type="predicted"/>
<evidence type="ECO:0000259" key="2">
    <source>
        <dbReference type="PROSITE" id="PS51711"/>
    </source>
</evidence>
<gene>
    <name evidence="3" type="ORF">COW28_04675</name>
</gene>
<dbReference type="GO" id="GO:0015093">
    <property type="term" value="F:ferrous iron transmembrane transporter activity"/>
    <property type="evidence" value="ECO:0007669"/>
    <property type="project" value="InterPro"/>
</dbReference>
<dbReference type="Proteomes" id="UP000230025">
    <property type="component" value="Unassembled WGS sequence"/>
</dbReference>
<dbReference type="Gene3D" id="3.40.50.300">
    <property type="entry name" value="P-loop containing nucleotide triphosphate hydrolases"/>
    <property type="match status" value="1"/>
</dbReference>
<dbReference type="InterPro" id="IPR011640">
    <property type="entry name" value="Fe2_transport_prot_B_C"/>
</dbReference>
<dbReference type="InterPro" id="IPR050860">
    <property type="entry name" value="FeoB_GTPase"/>
</dbReference>
<dbReference type="Pfam" id="PF02421">
    <property type="entry name" value="FeoB_N"/>
    <property type="match status" value="1"/>
</dbReference>
<dbReference type="PROSITE" id="PS51711">
    <property type="entry name" value="G_FEOB"/>
    <property type="match status" value="1"/>
</dbReference>
<keyword evidence="1" id="KW-1133">Transmembrane helix</keyword>
<dbReference type="PANTHER" id="PTHR43185:SF1">
    <property type="entry name" value="FE(2+) TRANSPORTER FEOB"/>
    <property type="match status" value="1"/>
</dbReference>
<keyword evidence="1" id="KW-0812">Transmembrane</keyword>
<comment type="caution">
    <text evidence="3">The sequence shown here is derived from an EMBL/GenBank/DDBJ whole genome shotgun (WGS) entry which is preliminary data.</text>
</comment>
<dbReference type="EMBL" id="PFFY01000216">
    <property type="protein sequence ID" value="PIW33094.1"/>
    <property type="molecule type" value="Genomic_DNA"/>
</dbReference>
<sequence length="490" mass="54121">IVINVVDATNLERNLYLTLQLIESGIPMVIALNMWDDTKHCGIEINLEKLKAILDVPVIPTCGLSGEGIKELVESLSKAKPREKKISSAEKRWQEIGKIIGEIQKLHHRHHTFLDSLQDLSIKPSTGIPIAIAVLFLSFQIIRFIGEGLISYLFEPLFKNLWAPLMLKLSSILDPGTFLHQILIGKLIENQIDFGQSFGLLTTGLFVPLAMVLPYIFSFYIVLGLLEDAGYLPRLAVLVDNIMHHLGLHGYAIIPMMLGLGCNVPGALATRLLEGRREKFIAATLMAIAIPCMAQTAMIIGLVGERGGGYVAIIFSTLFLVLVLKGLLLNKLLKGRSPEILIEIPPYRSPQFKAVIKKLWMRIRGFLTVAVSYVLLGILFINILYTLKIIEFSARFFSPILTGIWGLPREAISALIVGFLRKDVAVGMLGPLNLTTKQLIIGSTVLAIYFPCIATFIVLIRELGIKDMVKSALLMILTAIIVGGLMNLIL</sequence>
<dbReference type="AlphaFoldDB" id="A0A2M7GY65"/>
<evidence type="ECO:0000313" key="4">
    <source>
        <dbReference type="Proteomes" id="UP000230025"/>
    </source>
</evidence>
<dbReference type="InterPro" id="IPR027417">
    <property type="entry name" value="P-loop_NTPase"/>
</dbReference>
<evidence type="ECO:0000256" key="1">
    <source>
        <dbReference type="SAM" id="Phobius"/>
    </source>
</evidence>
<feature type="transmembrane region" description="Helical" evidence="1">
    <location>
        <begin position="200"/>
        <end position="226"/>
    </location>
</feature>
<evidence type="ECO:0000313" key="3">
    <source>
        <dbReference type="EMBL" id="PIW33094.1"/>
    </source>
</evidence>
<feature type="transmembrane region" description="Helical" evidence="1">
    <location>
        <begin position="280"/>
        <end position="303"/>
    </location>
</feature>
<feature type="domain" description="FeoB-type G" evidence="2">
    <location>
        <begin position="1"/>
        <end position="82"/>
    </location>
</feature>
<accession>A0A2M7GY65</accession>
<reference evidence="4" key="1">
    <citation type="submission" date="2017-09" db="EMBL/GenBank/DDBJ databases">
        <title>Depth-based differentiation of microbial function through sediment-hosted aquifers and enrichment of novel symbionts in the deep terrestrial subsurface.</title>
        <authorList>
            <person name="Probst A.J."/>
            <person name="Ladd B."/>
            <person name="Jarett J.K."/>
            <person name="Geller-Mcgrath D.E."/>
            <person name="Sieber C.M.K."/>
            <person name="Emerson J.B."/>
            <person name="Anantharaman K."/>
            <person name="Thomas B.C."/>
            <person name="Malmstrom R."/>
            <person name="Stieglmeier M."/>
            <person name="Klingl A."/>
            <person name="Woyke T."/>
            <person name="Ryan C.M."/>
            <person name="Banfield J.F."/>
        </authorList>
    </citation>
    <scope>NUCLEOTIDE SEQUENCE [LARGE SCALE GENOMIC DNA]</scope>
</reference>
<dbReference type="InterPro" id="IPR011642">
    <property type="entry name" value="Gate_dom"/>
</dbReference>
<feature type="transmembrane region" description="Helical" evidence="1">
    <location>
        <begin position="246"/>
        <end position="268"/>
    </location>
</feature>
<feature type="transmembrane region" description="Helical" evidence="1">
    <location>
        <begin position="472"/>
        <end position="489"/>
    </location>
</feature>
<dbReference type="GO" id="GO:0005525">
    <property type="term" value="F:GTP binding"/>
    <property type="evidence" value="ECO:0007669"/>
    <property type="project" value="InterPro"/>
</dbReference>
<dbReference type="InterPro" id="IPR030389">
    <property type="entry name" value="G_FEOB_dom"/>
</dbReference>
<dbReference type="PANTHER" id="PTHR43185">
    <property type="entry name" value="FERROUS IRON TRANSPORT PROTEIN B"/>
    <property type="match status" value="1"/>
</dbReference>
<feature type="transmembrane region" description="Helical" evidence="1">
    <location>
        <begin position="366"/>
        <end position="387"/>
    </location>
</feature>
<dbReference type="SUPFAM" id="SSF52540">
    <property type="entry name" value="P-loop containing nucleoside triphosphate hydrolases"/>
    <property type="match status" value="1"/>
</dbReference>
<feature type="non-terminal residue" evidence="3">
    <location>
        <position position="1"/>
    </location>
</feature>
<dbReference type="Pfam" id="PF07664">
    <property type="entry name" value="FeoB_C"/>
    <property type="match status" value="1"/>
</dbReference>
<dbReference type="Pfam" id="PF07670">
    <property type="entry name" value="Gate"/>
    <property type="match status" value="2"/>
</dbReference>
<feature type="transmembrane region" description="Helical" evidence="1">
    <location>
        <begin position="309"/>
        <end position="328"/>
    </location>
</feature>
<name>A0A2M7GY65_9BACT</name>
<dbReference type="GO" id="GO:0005886">
    <property type="term" value="C:plasma membrane"/>
    <property type="evidence" value="ECO:0007669"/>
    <property type="project" value="TreeGrafter"/>
</dbReference>